<proteinExistence type="inferred from homology"/>
<dbReference type="GO" id="GO:0003729">
    <property type="term" value="F:mRNA binding"/>
    <property type="evidence" value="ECO:0007669"/>
    <property type="project" value="UniProtKB-ARBA"/>
</dbReference>
<feature type="repeat" description="PPR" evidence="3">
    <location>
        <begin position="334"/>
        <end position="368"/>
    </location>
</feature>
<name>A0A067JJJ1_JATCU</name>
<evidence type="ECO:0008006" key="6">
    <source>
        <dbReference type="Google" id="ProtNLM"/>
    </source>
</evidence>
<evidence type="ECO:0000256" key="3">
    <source>
        <dbReference type="PROSITE-ProRule" id="PRU00708"/>
    </source>
</evidence>
<organism evidence="4 5">
    <name type="scientific">Jatropha curcas</name>
    <name type="common">Barbados nut</name>
    <dbReference type="NCBI Taxonomy" id="180498"/>
    <lineage>
        <taxon>Eukaryota</taxon>
        <taxon>Viridiplantae</taxon>
        <taxon>Streptophyta</taxon>
        <taxon>Embryophyta</taxon>
        <taxon>Tracheophyta</taxon>
        <taxon>Spermatophyta</taxon>
        <taxon>Magnoliopsida</taxon>
        <taxon>eudicotyledons</taxon>
        <taxon>Gunneridae</taxon>
        <taxon>Pentapetalae</taxon>
        <taxon>rosids</taxon>
        <taxon>fabids</taxon>
        <taxon>Malpighiales</taxon>
        <taxon>Euphorbiaceae</taxon>
        <taxon>Crotonoideae</taxon>
        <taxon>Jatropheae</taxon>
        <taxon>Jatropha</taxon>
    </lineage>
</organism>
<dbReference type="KEGG" id="jcu:105646943"/>
<dbReference type="PANTHER" id="PTHR45717">
    <property type="entry name" value="OS12G0527900 PROTEIN"/>
    <property type="match status" value="1"/>
</dbReference>
<keyword evidence="5" id="KW-1185">Reference proteome</keyword>
<dbReference type="InterPro" id="IPR002885">
    <property type="entry name" value="PPR_rpt"/>
</dbReference>
<dbReference type="SUPFAM" id="SSF48452">
    <property type="entry name" value="TPR-like"/>
    <property type="match status" value="1"/>
</dbReference>
<dbReference type="AlphaFoldDB" id="A0A067JJJ1"/>
<dbReference type="STRING" id="180498.A0A067JJJ1"/>
<protein>
    <recommendedName>
        <fullName evidence="6">Pentacotripeptide-repeat region of PRORP domain-containing protein</fullName>
    </recommendedName>
</protein>
<feature type="repeat" description="PPR" evidence="3">
    <location>
        <begin position="158"/>
        <end position="192"/>
    </location>
</feature>
<dbReference type="Pfam" id="PF13041">
    <property type="entry name" value="PPR_2"/>
    <property type="match status" value="1"/>
</dbReference>
<dbReference type="NCBIfam" id="TIGR00756">
    <property type="entry name" value="PPR"/>
    <property type="match status" value="3"/>
</dbReference>
<evidence type="ECO:0000313" key="5">
    <source>
        <dbReference type="Proteomes" id="UP000027138"/>
    </source>
</evidence>
<keyword evidence="2" id="KW-0677">Repeat</keyword>
<dbReference type="Pfam" id="PF01535">
    <property type="entry name" value="PPR"/>
    <property type="match status" value="2"/>
</dbReference>
<dbReference type="Proteomes" id="UP000027138">
    <property type="component" value="Unassembled WGS sequence"/>
</dbReference>
<evidence type="ECO:0000256" key="1">
    <source>
        <dbReference type="ARBA" id="ARBA00007626"/>
    </source>
</evidence>
<accession>A0A067JJJ1</accession>
<dbReference type="EMBL" id="KK915137">
    <property type="protein sequence ID" value="KDP24136.1"/>
    <property type="molecule type" value="Genomic_DNA"/>
</dbReference>
<dbReference type="PROSITE" id="PS51375">
    <property type="entry name" value="PPR"/>
    <property type="match status" value="3"/>
</dbReference>
<reference evidence="4 5" key="1">
    <citation type="journal article" date="2014" name="PLoS ONE">
        <title>Global Analysis of Gene Expression Profiles in Physic Nut (Jatropha curcas L.) Seedlings Exposed to Salt Stress.</title>
        <authorList>
            <person name="Zhang L."/>
            <person name="Zhang C."/>
            <person name="Wu P."/>
            <person name="Chen Y."/>
            <person name="Li M."/>
            <person name="Jiang H."/>
            <person name="Wu G."/>
        </authorList>
    </citation>
    <scope>NUCLEOTIDE SEQUENCE [LARGE SCALE GENOMIC DNA]</scope>
    <source>
        <strain evidence="5">cv. GZQX0401</strain>
        <tissue evidence="4">Young leaves</tissue>
    </source>
</reference>
<dbReference type="GO" id="GO:0005739">
    <property type="term" value="C:mitochondrion"/>
    <property type="evidence" value="ECO:0007669"/>
    <property type="project" value="TreeGrafter"/>
</dbReference>
<gene>
    <name evidence="4" type="ORF">JCGZ_25793</name>
</gene>
<dbReference type="OrthoDB" id="1890565at2759"/>
<evidence type="ECO:0000256" key="2">
    <source>
        <dbReference type="ARBA" id="ARBA00022737"/>
    </source>
</evidence>
<dbReference type="InterPro" id="IPR011990">
    <property type="entry name" value="TPR-like_helical_dom_sf"/>
</dbReference>
<evidence type="ECO:0000313" key="4">
    <source>
        <dbReference type="EMBL" id="KDP24136.1"/>
    </source>
</evidence>
<feature type="repeat" description="PPR" evidence="3">
    <location>
        <begin position="123"/>
        <end position="157"/>
    </location>
</feature>
<sequence length="457" mass="52068">MKLLLQSNLKLCRCGHRVLRDQLFSTYSSSSSSSAPSNLSGDPAQLRKYRRNTHALQMMHLILMDILAVPFFKPRNISQWMTDQRCFNLSPGDVAVQLDLITKVYGLEEVEKYFSSIPENSRGCQVYDALLNCYAHTKQLEKAEALMEKMKELGFIKNSLPYNVMLNLYSQMGKYEKLDVLMQEMQEKRIACDLFTFNIRLNAYVASSDIEGMAKLLMKIVADPLIKIDFHSYVIAANGYLKAGLIEKALIMSKRSEQLITANSERYAYEILLSLYTAAGNKAEVNRIWNLYKKNGGFFNLGYLCMISSLVKLDDMAGAERIYAEWDVGKIFFDIRIPNLMIKAYCRKGLWEKAEGLINKIVENGMEPDGTLWDHMAAGYYEGGQITKAVETIKKAISQSKPRKEPSLYNLQVCLEYLKSQGNVEAAEELLKMIKENCCYSAGAYDRLLDSYLRSDN</sequence>
<comment type="similarity">
    <text evidence="1">Belongs to the PPR family. P subfamily.</text>
</comment>
<dbReference type="PANTHER" id="PTHR45717:SF10">
    <property type="entry name" value="OS10G0501000 PROTEIN"/>
    <property type="match status" value="1"/>
</dbReference>
<dbReference type="Gene3D" id="1.25.40.10">
    <property type="entry name" value="Tetratricopeptide repeat domain"/>
    <property type="match status" value="2"/>
</dbReference>